<feature type="compositionally biased region" description="Basic and acidic residues" evidence="1">
    <location>
        <begin position="1096"/>
        <end position="1110"/>
    </location>
</feature>
<sequence length="3006" mass="307657">MKHWRDEIDGLDIDGIWALGNAWIRYGDQLHETEKKLRSTIHSMDWSGHAYMTMIISWSSMQRHYETAMDHAWKVGEAINQYADAIMKQAEEMAKSENEAFLGQILGFVVGIATLGVGSAFGAIASLAARLASTLVNVATRLGASLSLFTRTLIQFTQTIATSIGTRLGNSLTFNIGAGAGIGAAGTIAFDKAIGSAAAALAGTKPHTDWGSEAWNIGLGGALGGAFGGMGAWAGGPGKGAPKPPGTSVLKDALANLHDYNQRTGSSAGLNKGNPNFNFTNSPGKGTGGATGFTRPDDLGGGPSSTPGAAPGPKGGSQSAFDSTAPGAPGSVRNPGDVGMPAPGDEVTFNPGGTNGAIPTPTPPVPRAPTSPAPKPGDSGPPVVSRPPGAVRGPDGSVAPAKPGTGDSGPPVVSQPPGGVRGPDESVAPAAPEPGASQPPVVSRPPAEPAPDAPVVPAAPGGSESNSGALAPPPVRGGESVGEQGAPSSVVSQPPAAERGPGVPVAPAAPEPGVSGPPVVSQPPAATHGPDAPAAPGASDSGSGALAPPPVRGGESTGDQGAPPATTQPPAATHGPDAPAAPGGSETGNGSATPPPVVSKGSGGQETATGPDTHQQQGGDQLAPPPAAGKGTDEVTTTPGAGEQGVAGQEQGAAGQGPVSHQPGGPEQGTAGQGPLTHQPGGPEQPVQTGGSEHAGQAGGSERPAQTGDQSVTRPPASQHGDVTAPPQGSDPVRSGGTAPVNVTTSPGAGAPPVAKAPPGQVGTARPSGQHAPDAEVSNGAPSRPAAEENPSSGAEQGGQGQPPVARQEGDGALTQPPSARADGDGALTQPPSTRADGEGALTPPPSRDVSGESSVQQPGGSGPLNPARGQDDVPAPVRTGHDSAAVSAPPTAKSAADTPVQQPGGNGLSAGQRQPSSSASQDAPGQVAGKSVGPSRGESQNAGKQTENAVGRKNAPAAPDRDVTPDDTNAPAVREGESAVTRHDGEGSTSSGPVREGVSDLGERGTVAPGEGGATGGREVAPGELRPLRPEERQPLRPEEQQGGWGSDYAPVERGGREYSPAERQALMGPMGKGVPGPKGSGATGGREVAPGELRPLRPEERQPLRPEEQQGAAGSEKVEYGLIHDPLRGKSHPLRPEDRQDTSHPSDYSPVARDADQVEGGAVARGEDGAADTAAGARPDEGGTSSGPVREGVADPAQGTVAPREDGAAGAFDGLVKDAESVPLSGLDHTAAPNHQMSLGDRHRPAAENAEIERNNRSGAEDEAQESPEAGSGSSGPVAAAGEGRAPSAPSRDGDSGAASDELVGTSGQDTTSASGPVREGASEPVEGGAVAPGDKAVAPGERAVAPGDRAATTHAGERSEAGGTSSGPVREGVSESDSQALMGPMRKGRELYPEERQGAANSELVNVGHFGDGLARDSKSGPDTRSVRGGQEGRPRPEQPEELAEYAEERGMGSHEAWDWGWEIDQARRADDPVRVAHLKSSFGSRLDELGIERPDSYGPDPYGVSEADGARGNQDISGTGSAHDESEGALTGLSERAPERSGASEAPGTSTTSGTVGARDGRAGFAELFTARDPRADALAVDLPAGRWGNAVADAAYQRGMGLEEVAGWRAAAIKAHASGDLSTVRGFHNTWQQASGKEGYLPVAGRGAGDTRLTSDEWAEAWYSYGRERGLGHPEANHWSSLIHQAHERGNDIVVSNLEEGLVQRGHDFGASDMALDVRSPGRWGDEVVVEGFRKGMSPPEIAEWRNAADDVHAGTDQKAIGDFHDAWGEVTSARPPVRGGGLPITPKRWADAWGSYAREQGMSGREADDFGALIKTAHETGDRGVVRSLEGSLVERLGDIRTNNWSLDLPPSHWGDKIATEAFRQGMPPNEITHWRAEAEKAHGSGDLDKVSEFHDSWDAAQKQFAPSKGEPLPLKPKGWGDQIASEASHLGMTPKKIAEWRAAAEKAHASGDPVKVSEFHDLWDTTAKKHSPQLKGEALPVPPERWADTWSTYARDHGMSGEETAGWSQSLIKAHRAGDRPGVHDLETRWDARLHEIRSSDPNALPPRHWGEEVAQQAHEAGLTQHEIDDVRGQAVEAHSSGNGGRVREFHEAWDQRLQRLGEMGPEERGAEITAYGRDHGMTPPDASAWGAKYVSAIKAEDSPGVRALNDGFDQHLTEIETRGPARTRGLAETPQPESPAPGVNPDGAAGPVARMPSVLADWGSVHGMAPAEFALWRGQFDAVGHSADGKGYTTLLSAWNQRLDSLRPGVPVRDIPPLANEPRPPATFAGEDGGLGAGTRGNLGDGARGDLGDGARGDLGDGARGSEGSPAGGSGPLTIREFIDSQGESGPTGPGGASSGSGGPKPGAPGRGPGDEPTGGADGAGGGRSSESTPDGGEPAKSTPDGGQPSDSTPDGGAGTSRGVDVAVVTEERPKPVAETEESRPGGGRGTGGDEPTNEERAAERADAFAEHAVDNGALPAEAAQWRAEYEQAFLKGNMEQLHAVDARFGDFIADLRNGGRGAPGADTSTHAPPVVLDRSPDAVGQRQPVASTHDVDMVLDRGRAAGMSEAEVLDWAHKIRQAENDRAVNHLKNAFSEHLLNLRKPPATTSVAPEPGGDHVLHYMMDRGHSAGMSPREVQDWTNKLLGAEGMPAANKVTSDFAERLHEMRSTSATRPAPDPAAPTTDSHVLHFMLDRGREAGLSEAEALDWADKFRGAGNMAAANQVTRDFAERLHEIRSPGAMSPASAPAARSMDDRVLDFMEVRGREAGLSEAETASWADKFRGARGMPAADKVTRDFSEHLHNLRSPGAAPTAQALPDGSARSGDAALSDGFDRLYVTNMGRKAGMPEGEALRWGAEIQTAREAGGQRAVEAVKARFVDALHDLRVSPPTSAPAAPAPAPAGAPAASGSAKAPAPAAPVNTPAPAASDAATGETPVQGQNLTAVAARETAEARADAPAAPRNAPPTGQRPRPAPRWNLDFEHLSVTADPQRPAPPSHQPYVEEVPDESLSAPQPV</sequence>
<evidence type="ECO:0000256" key="2">
    <source>
        <dbReference type="SAM" id="Phobius"/>
    </source>
</evidence>
<evidence type="ECO:0000256" key="1">
    <source>
        <dbReference type="SAM" id="MobiDB-lite"/>
    </source>
</evidence>
<feature type="compositionally biased region" description="Polar residues" evidence="1">
    <location>
        <begin position="1308"/>
        <end position="1317"/>
    </location>
</feature>
<feature type="compositionally biased region" description="Low complexity" evidence="1">
    <location>
        <begin position="2946"/>
        <end position="2957"/>
    </location>
</feature>
<feature type="non-terminal residue" evidence="3">
    <location>
        <position position="3006"/>
    </location>
</feature>
<dbReference type="STRING" id="83656.B1H18_20060"/>
<feature type="region of interest" description="Disordered" evidence="1">
    <location>
        <begin position="2169"/>
        <end position="2197"/>
    </location>
</feature>
<feature type="compositionally biased region" description="Low complexity" evidence="1">
    <location>
        <begin position="304"/>
        <end position="320"/>
    </location>
</feature>
<dbReference type="EMBL" id="MVFC01000016">
    <property type="protein sequence ID" value="OON77030.1"/>
    <property type="molecule type" value="Genomic_DNA"/>
</dbReference>
<feature type="compositionally biased region" description="Low complexity" evidence="1">
    <location>
        <begin position="639"/>
        <end position="659"/>
    </location>
</feature>
<organism evidence="3 4">
    <name type="scientific">Streptomyces tsukubensis</name>
    <dbReference type="NCBI Taxonomy" id="83656"/>
    <lineage>
        <taxon>Bacteria</taxon>
        <taxon>Bacillati</taxon>
        <taxon>Actinomycetota</taxon>
        <taxon>Actinomycetes</taxon>
        <taxon>Kitasatosporales</taxon>
        <taxon>Streptomycetaceae</taxon>
        <taxon>Streptomyces</taxon>
    </lineage>
</organism>
<feature type="compositionally biased region" description="Basic and acidic residues" evidence="1">
    <location>
        <begin position="1242"/>
        <end position="1262"/>
    </location>
</feature>
<reference evidence="3 4" key="1">
    <citation type="submission" date="2017-02" db="EMBL/GenBank/DDBJ databases">
        <title>Draft Genome Sequence of Streptomyces tsukubaensis F601, a Producer of the immunosuppressant tacrolimus FK506.</title>
        <authorList>
            <person name="Zong G."/>
            <person name="Zhong C."/>
            <person name="Fu J."/>
            <person name="Qin R."/>
            <person name="Cao G."/>
        </authorList>
    </citation>
    <scope>NUCLEOTIDE SEQUENCE [LARGE SCALE GENOMIC DNA]</scope>
    <source>
        <strain evidence="3 4">F601</strain>
    </source>
</reference>
<feature type="compositionally biased region" description="Basic and acidic residues" evidence="1">
    <location>
        <begin position="1390"/>
        <end position="1400"/>
    </location>
</feature>
<feature type="compositionally biased region" description="Gly residues" evidence="1">
    <location>
        <begin position="2279"/>
        <end position="2294"/>
    </location>
</feature>
<keyword evidence="2" id="KW-0472">Membrane</keyword>
<feature type="compositionally biased region" description="Gly residues" evidence="1">
    <location>
        <begin position="1072"/>
        <end position="1086"/>
    </location>
</feature>
<comment type="caution">
    <text evidence="3">The sequence shown here is derived from an EMBL/GenBank/DDBJ whole genome shotgun (WGS) entry which is preliminary data.</text>
</comment>
<keyword evidence="2" id="KW-0812">Transmembrane</keyword>
<feature type="compositionally biased region" description="Pro residues" evidence="1">
    <location>
        <begin position="442"/>
        <end position="454"/>
    </location>
</feature>
<feature type="transmembrane region" description="Helical" evidence="2">
    <location>
        <begin position="105"/>
        <end position="129"/>
    </location>
</feature>
<feature type="compositionally biased region" description="Low complexity" evidence="1">
    <location>
        <begin position="2893"/>
        <end position="2918"/>
    </location>
</feature>
<feature type="compositionally biased region" description="Low complexity" evidence="1">
    <location>
        <begin position="494"/>
        <end position="546"/>
    </location>
</feature>
<keyword evidence="2" id="KW-1133">Transmembrane helix</keyword>
<feature type="compositionally biased region" description="Gly residues" evidence="1">
    <location>
        <begin position="2310"/>
        <end position="2323"/>
    </location>
</feature>
<feature type="compositionally biased region" description="Basic and acidic residues" evidence="1">
    <location>
        <begin position="1027"/>
        <end position="1041"/>
    </location>
</feature>
<feature type="region of interest" description="Disordered" evidence="1">
    <location>
        <begin position="2794"/>
        <end position="2816"/>
    </location>
</feature>
<accession>A0A1V4A6V7</accession>
<feature type="compositionally biased region" description="Low complexity" evidence="1">
    <location>
        <begin position="1269"/>
        <end position="1286"/>
    </location>
</feature>
<feature type="compositionally biased region" description="Polar residues" evidence="1">
    <location>
        <begin position="900"/>
        <end position="924"/>
    </location>
</feature>
<evidence type="ECO:0000313" key="4">
    <source>
        <dbReference type="Proteomes" id="UP000190539"/>
    </source>
</evidence>
<feature type="compositionally biased region" description="Basic and acidic residues" evidence="1">
    <location>
        <begin position="1417"/>
        <end position="1442"/>
    </location>
</feature>
<feature type="region of interest" description="Disordered" evidence="1">
    <location>
        <begin position="2508"/>
        <end position="2538"/>
    </location>
</feature>
<protein>
    <submittedName>
        <fullName evidence="3">Uncharacterized protein</fullName>
    </submittedName>
</protein>
<gene>
    <name evidence="3" type="ORF">B1H18_20060</name>
</gene>
<feature type="compositionally biased region" description="Basic and acidic residues" evidence="1">
    <location>
        <begin position="975"/>
        <end position="987"/>
    </location>
</feature>
<feature type="compositionally biased region" description="Basic and acidic residues" evidence="1">
    <location>
        <begin position="1136"/>
        <end position="1146"/>
    </location>
</feature>
<feature type="region of interest" description="Disordered" evidence="1">
    <location>
        <begin position="2264"/>
        <end position="2454"/>
    </location>
</feature>
<evidence type="ECO:0000313" key="3">
    <source>
        <dbReference type="EMBL" id="OON77030.1"/>
    </source>
</evidence>
<feature type="compositionally biased region" description="Gly residues" evidence="1">
    <location>
        <begin position="2338"/>
        <end position="2360"/>
    </location>
</feature>
<feature type="compositionally biased region" description="Polar residues" evidence="1">
    <location>
        <begin position="605"/>
        <end position="619"/>
    </location>
</feature>
<feature type="compositionally biased region" description="Polar residues" evidence="1">
    <location>
        <begin position="938"/>
        <end position="949"/>
    </location>
</feature>
<feature type="compositionally biased region" description="Basic and acidic residues" evidence="1">
    <location>
        <begin position="2418"/>
        <end position="2432"/>
    </location>
</feature>
<proteinExistence type="predicted"/>
<keyword evidence="4" id="KW-1185">Reference proteome</keyword>
<feature type="compositionally biased region" description="Polar residues" evidence="1">
    <location>
        <begin position="262"/>
        <end position="284"/>
    </location>
</feature>
<feature type="region of interest" description="Disordered" evidence="1">
    <location>
        <begin position="1483"/>
        <end position="1563"/>
    </location>
</feature>
<feature type="compositionally biased region" description="Low complexity" evidence="1">
    <location>
        <begin position="408"/>
        <end position="418"/>
    </location>
</feature>
<feature type="compositionally biased region" description="Low complexity" evidence="1">
    <location>
        <begin position="562"/>
        <end position="573"/>
    </location>
</feature>
<feature type="region of interest" description="Disordered" evidence="1">
    <location>
        <begin position="2879"/>
        <end position="3006"/>
    </location>
</feature>
<feature type="compositionally biased region" description="Pro residues" evidence="1">
    <location>
        <begin position="360"/>
        <end position="375"/>
    </location>
</feature>
<feature type="compositionally biased region" description="Low complexity" evidence="1">
    <location>
        <begin position="747"/>
        <end position="763"/>
    </location>
</feature>
<feature type="compositionally biased region" description="Basic and acidic residues" evidence="1">
    <location>
        <begin position="1489"/>
        <end position="1499"/>
    </location>
</feature>
<feature type="compositionally biased region" description="Basic and acidic residues" evidence="1">
    <location>
        <begin position="2295"/>
        <end position="2309"/>
    </location>
</feature>
<name>A0A1V4A6V7_9ACTN</name>
<feature type="region of interest" description="Disordered" evidence="1">
    <location>
        <begin position="262"/>
        <end position="1456"/>
    </location>
</feature>
<dbReference type="Proteomes" id="UP000190539">
    <property type="component" value="Unassembled WGS sequence"/>
</dbReference>